<dbReference type="Proteomes" id="UP000078387">
    <property type="component" value="Unassembled WGS sequence"/>
</dbReference>
<protein>
    <submittedName>
        <fullName evidence="1">Uncharacterized protein</fullName>
    </submittedName>
</protein>
<dbReference type="EMBL" id="BDEQ01000001">
    <property type="protein sequence ID" value="GAT96847.1"/>
    <property type="molecule type" value="Genomic_DNA"/>
</dbReference>
<dbReference type="VEuPathDB" id="AmoebaDB:EHI5A_067590"/>
<gene>
    <name evidence="1" type="ORF">CL6EHI_137020</name>
</gene>
<dbReference type="AlphaFoldDB" id="A0A5K1UNG0"/>
<evidence type="ECO:0000313" key="1">
    <source>
        <dbReference type="EMBL" id="GAT96847.1"/>
    </source>
</evidence>
<accession>A0A5K1UNG0</accession>
<dbReference type="OMA" id="MECYVYE"/>
<dbReference type="VEuPathDB" id="AmoebaDB:EHI8A_038030"/>
<evidence type="ECO:0000313" key="2">
    <source>
        <dbReference type="Proteomes" id="UP000078387"/>
    </source>
</evidence>
<organism evidence="1 2">
    <name type="scientific">Entamoeba histolytica</name>
    <dbReference type="NCBI Taxonomy" id="5759"/>
    <lineage>
        <taxon>Eukaryota</taxon>
        <taxon>Amoebozoa</taxon>
        <taxon>Evosea</taxon>
        <taxon>Archamoebae</taxon>
        <taxon>Mastigamoebida</taxon>
        <taxon>Entamoebidae</taxon>
        <taxon>Entamoeba</taxon>
    </lineage>
</organism>
<proteinExistence type="predicted"/>
<reference evidence="1 2" key="1">
    <citation type="submission" date="2016-05" db="EMBL/GenBank/DDBJ databases">
        <title>First whole genome sequencing of Entamoeba histolytica HM1:IMSS-clone-6.</title>
        <authorList>
            <person name="Mukherjee Avik.K."/>
            <person name="Izumyama S."/>
            <person name="Nakada-Tsukui K."/>
            <person name="Nozaki T."/>
        </authorList>
    </citation>
    <scope>NUCLEOTIDE SEQUENCE [LARGE SCALE GENOMIC DNA]</scope>
    <source>
        <strain evidence="1 2">HM1:IMSS clone 6</strain>
    </source>
</reference>
<comment type="caution">
    <text evidence="1">The sequence shown here is derived from an EMBL/GenBank/DDBJ whole genome shotgun (WGS) entry which is preliminary data.</text>
</comment>
<dbReference type="VEuPathDB" id="AmoebaDB:EHI7A_039170"/>
<name>A0A5K1UNG0_ENTHI</name>
<dbReference type="VEuPathDB" id="AmoebaDB:KM1_079610"/>
<dbReference type="VEuPathDB" id="AmoebaDB:EHI_137020"/>
<sequence>MIIVLLSLINLVFGQVTGCMTRWYTAISDNIGSSNGMVASQVIRNPDCFNQINEYKRLVAGHLTNMECYIYEKHLTKRISDYNSSRCGQCLEITGPTQRPFVCMIAGTFKTKPNHNLTESDLERIVFVNDDNYNYIATIVHASANHATQVTVRAISCPFQYNPSLVIIGEDLLRKEMVKVQVINSNTIHKYLIYENKQYRMNNEDGTYSLPLFTNKTIKLVSWNDRQIVFKNVSTINNSSYFTGETQFTELDRSNRCKFIPQNQTFGPIVSAMDNSPINRYFTWTPTLLYSNETKKVFNIFGTNQLVFDNNLKNALFTFTYPSVMKLTEIFKVFVLYFKFNSKENILINSFKLIIEDFNDKLGITQQTICSLDQMKITTLENEMKIELSLNSQQCEGFVSGIQMNITTGPTTNLILKKAQFSYQDTYNEVNQCGFETLYCNTMECTPEEKFRKGCEPNCGSCVVGYQCNSLGKCVKKQPKNTRNSGNIIPITMSLFIVIAFVF</sequence>